<dbReference type="STRING" id="1891926.Fuma_00114"/>
<dbReference type="Gene3D" id="1.10.238.160">
    <property type="match status" value="1"/>
</dbReference>
<dbReference type="SUPFAM" id="SSF46955">
    <property type="entry name" value="Putative DNA-binding domain"/>
    <property type="match status" value="1"/>
</dbReference>
<feature type="domain" description="Helix-turn-helix" evidence="1">
    <location>
        <begin position="6"/>
        <end position="55"/>
    </location>
</feature>
<evidence type="ECO:0000313" key="2">
    <source>
        <dbReference type="EMBL" id="APZ90535.1"/>
    </source>
</evidence>
<keyword evidence="3" id="KW-1185">Reference proteome</keyword>
<name>A0A1P8W901_9PLAN</name>
<dbReference type="Proteomes" id="UP000187735">
    <property type="component" value="Chromosome"/>
</dbReference>
<dbReference type="InterPro" id="IPR041657">
    <property type="entry name" value="HTH_17"/>
</dbReference>
<sequence length="72" mass="8354">MESVVLTDGEVAAVLKVSRATIRRMWWRKQLPAPIQIGVCNRWRKSDIDQWLADQPTNNLYDTPDACERKLV</sequence>
<dbReference type="RefSeq" id="WP_077022408.1">
    <property type="nucleotide sequence ID" value="NZ_CP017641.1"/>
</dbReference>
<dbReference type="InterPro" id="IPR009061">
    <property type="entry name" value="DNA-bd_dom_put_sf"/>
</dbReference>
<proteinExistence type="predicted"/>
<dbReference type="AlphaFoldDB" id="A0A1P8W901"/>
<organism evidence="2 3">
    <name type="scientific">Fuerstiella marisgermanici</name>
    <dbReference type="NCBI Taxonomy" id="1891926"/>
    <lineage>
        <taxon>Bacteria</taxon>
        <taxon>Pseudomonadati</taxon>
        <taxon>Planctomycetota</taxon>
        <taxon>Planctomycetia</taxon>
        <taxon>Planctomycetales</taxon>
        <taxon>Planctomycetaceae</taxon>
        <taxon>Fuerstiella</taxon>
    </lineage>
</organism>
<dbReference type="KEGG" id="fmr:Fuma_00114"/>
<protein>
    <submittedName>
        <fullName evidence="2">Putative transcriptional regulator</fullName>
    </submittedName>
</protein>
<dbReference type="EMBL" id="CP017641">
    <property type="protein sequence ID" value="APZ90535.1"/>
    <property type="molecule type" value="Genomic_DNA"/>
</dbReference>
<reference evidence="2 3" key="1">
    <citation type="journal article" date="2016" name="Front. Microbiol.">
        <title>Fuerstia marisgermanicae gen. nov., sp. nov., an Unusual Member of the Phylum Planctomycetes from the German Wadden Sea.</title>
        <authorList>
            <person name="Kohn T."/>
            <person name="Heuer A."/>
            <person name="Jogler M."/>
            <person name="Vollmers J."/>
            <person name="Boedeker C."/>
            <person name="Bunk B."/>
            <person name="Rast P."/>
            <person name="Borchert D."/>
            <person name="Glockner I."/>
            <person name="Freese H.M."/>
            <person name="Klenk H.P."/>
            <person name="Overmann J."/>
            <person name="Kaster A.K."/>
            <person name="Rohde M."/>
            <person name="Wiegand S."/>
            <person name="Jogler C."/>
        </authorList>
    </citation>
    <scope>NUCLEOTIDE SEQUENCE [LARGE SCALE GENOMIC DNA]</scope>
    <source>
        <strain evidence="2 3">NH11</strain>
    </source>
</reference>
<gene>
    <name evidence="2" type="ORF">Fuma_00114</name>
</gene>
<evidence type="ECO:0000313" key="3">
    <source>
        <dbReference type="Proteomes" id="UP000187735"/>
    </source>
</evidence>
<dbReference type="Pfam" id="PF12728">
    <property type="entry name" value="HTH_17"/>
    <property type="match status" value="1"/>
</dbReference>
<dbReference type="OrthoDB" id="291753at2"/>
<accession>A0A1P8W901</accession>
<evidence type="ECO:0000259" key="1">
    <source>
        <dbReference type="Pfam" id="PF12728"/>
    </source>
</evidence>